<organism evidence="2 3">
    <name type="scientific">Tolypocladium paradoxum</name>
    <dbReference type="NCBI Taxonomy" id="94208"/>
    <lineage>
        <taxon>Eukaryota</taxon>
        <taxon>Fungi</taxon>
        <taxon>Dikarya</taxon>
        <taxon>Ascomycota</taxon>
        <taxon>Pezizomycotina</taxon>
        <taxon>Sordariomycetes</taxon>
        <taxon>Hypocreomycetidae</taxon>
        <taxon>Hypocreales</taxon>
        <taxon>Ophiocordycipitaceae</taxon>
        <taxon>Tolypocladium</taxon>
    </lineage>
</organism>
<accession>A0A2S4KZ35</accession>
<evidence type="ECO:0000313" key="2">
    <source>
        <dbReference type="EMBL" id="POR35435.1"/>
    </source>
</evidence>
<sequence length="139" mass="15621">MSSPTWQERQSPQHPRLHQRPRAAGDSGHAHRAGRQTMKSPDRLLIQPKATSSRMAKSQLGIEPDWKIVAEGGVGDGETHTHRLPYTPSLDIKVGWGRWKYTVYSRKWDCLVHSTHEGPCDVVGHAGESIRPTVDEKQD</sequence>
<protein>
    <submittedName>
        <fullName evidence="2">Uncharacterized protein</fullName>
    </submittedName>
</protein>
<feature type="compositionally biased region" description="Polar residues" evidence="1">
    <location>
        <begin position="1"/>
        <end position="13"/>
    </location>
</feature>
<feature type="region of interest" description="Disordered" evidence="1">
    <location>
        <begin position="1"/>
        <end position="62"/>
    </location>
</feature>
<name>A0A2S4KZ35_9HYPO</name>
<dbReference type="OrthoDB" id="4778343at2759"/>
<comment type="caution">
    <text evidence="2">The sequence shown here is derived from an EMBL/GenBank/DDBJ whole genome shotgun (WGS) entry which is preliminary data.</text>
</comment>
<dbReference type="AlphaFoldDB" id="A0A2S4KZ35"/>
<evidence type="ECO:0000256" key="1">
    <source>
        <dbReference type="SAM" id="MobiDB-lite"/>
    </source>
</evidence>
<gene>
    <name evidence="2" type="ORF">TPAR_04372</name>
</gene>
<proteinExistence type="predicted"/>
<reference evidence="2 3" key="1">
    <citation type="submission" date="2018-01" db="EMBL/GenBank/DDBJ databases">
        <title>Harnessing the power of phylogenomics to disentangle the directionality and signatures of interkingdom host jumping in the parasitic fungal genus Tolypocladium.</title>
        <authorList>
            <person name="Quandt C.A."/>
            <person name="Patterson W."/>
            <person name="Spatafora J.W."/>
        </authorList>
    </citation>
    <scope>NUCLEOTIDE SEQUENCE [LARGE SCALE GENOMIC DNA]</scope>
    <source>
        <strain evidence="2 3">NRBC 100945</strain>
    </source>
</reference>
<dbReference type="EMBL" id="PKSG01000446">
    <property type="protein sequence ID" value="POR35435.1"/>
    <property type="molecule type" value="Genomic_DNA"/>
</dbReference>
<keyword evidence="3" id="KW-1185">Reference proteome</keyword>
<evidence type="ECO:0000313" key="3">
    <source>
        <dbReference type="Proteomes" id="UP000237481"/>
    </source>
</evidence>
<dbReference type="Proteomes" id="UP000237481">
    <property type="component" value="Unassembled WGS sequence"/>
</dbReference>